<organism evidence="3 4">
    <name type="scientific">Citricoccus nitrophenolicus</name>
    <dbReference type="NCBI Taxonomy" id="863575"/>
    <lineage>
        <taxon>Bacteria</taxon>
        <taxon>Bacillati</taxon>
        <taxon>Actinomycetota</taxon>
        <taxon>Actinomycetes</taxon>
        <taxon>Micrococcales</taxon>
        <taxon>Micrococcaceae</taxon>
        <taxon>Citricoccus</taxon>
    </lineage>
</organism>
<keyword evidence="4" id="KW-1185">Reference proteome</keyword>
<comment type="caution">
    <text evidence="3">The sequence shown here is derived from an EMBL/GenBank/DDBJ whole genome shotgun (WGS) entry which is preliminary data.</text>
</comment>
<protein>
    <recommendedName>
        <fullName evidence="5">Glycosyltransferase RgtA/B/C/D-like domain-containing protein</fullName>
    </recommendedName>
</protein>
<feature type="transmembrane region" description="Helical" evidence="2">
    <location>
        <begin position="259"/>
        <end position="279"/>
    </location>
</feature>
<keyword evidence="2" id="KW-0812">Transmembrane</keyword>
<feature type="transmembrane region" description="Helical" evidence="2">
    <location>
        <begin position="357"/>
        <end position="379"/>
    </location>
</feature>
<reference evidence="3 4" key="1">
    <citation type="submission" date="2024-05" db="EMBL/GenBank/DDBJ databases">
        <authorList>
            <person name="Yi C."/>
        </authorList>
    </citation>
    <scope>NUCLEOTIDE SEQUENCE [LARGE SCALE GENOMIC DNA]</scope>
    <source>
        <strain evidence="3 4">XS13</strain>
    </source>
</reference>
<accession>A0ABV0IJW8</accession>
<name>A0ABV0IJW8_9MICC</name>
<feature type="region of interest" description="Disordered" evidence="1">
    <location>
        <begin position="221"/>
        <end position="243"/>
    </location>
</feature>
<feature type="transmembrane region" description="Helical" evidence="2">
    <location>
        <begin position="132"/>
        <end position="150"/>
    </location>
</feature>
<dbReference type="EMBL" id="JBDXMX010000005">
    <property type="protein sequence ID" value="MEO9248375.1"/>
    <property type="molecule type" value="Genomic_DNA"/>
</dbReference>
<keyword evidence="2" id="KW-0472">Membrane</keyword>
<evidence type="ECO:0000313" key="3">
    <source>
        <dbReference type="EMBL" id="MEO9248375.1"/>
    </source>
</evidence>
<feature type="transmembrane region" description="Helical" evidence="2">
    <location>
        <begin position="385"/>
        <end position="402"/>
    </location>
</feature>
<dbReference type="RefSeq" id="WP_347920995.1">
    <property type="nucleotide sequence ID" value="NZ_JBDXMX010000005.1"/>
</dbReference>
<evidence type="ECO:0000313" key="4">
    <source>
        <dbReference type="Proteomes" id="UP001484097"/>
    </source>
</evidence>
<feature type="transmembrane region" description="Helical" evidence="2">
    <location>
        <begin position="409"/>
        <end position="430"/>
    </location>
</feature>
<evidence type="ECO:0000256" key="1">
    <source>
        <dbReference type="SAM" id="MobiDB-lite"/>
    </source>
</evidence>
<feature type="transmembrane region" description="Helical" evidence="2">
    <location>
        <begin position="436"/>
        <end position="456"/>
    </location>
</feature>
<feature type="transmembrane region" description="Helical" evidence="2">
    <location>
        <begin position="299"/>
        <end position="322"/>
    </location>
</feature>
<feature type="transmembrane region" description="Helical" evidence="2">
    <location>
        <begin position="181"/>
        <end position="201"/>
    </location>
</feature>
<feature type="transmembrane region" description="Helical" evidence="2">
    <location>
        <begin position="30"/>
        <end position="47"/>
    </location>
</feature>
<proteinExistence type="predicted"/>
<sequence>MTMAVVNLVVAGGVDVGNIGPLGLIHSVPATFYLSVSACVVAIVVLLKSGREHPWLLGVIVAILVVVLHGTAVVLEGWARFPTAWLHAGYTESIMVTQNVSPEVGARFSWPAFFTATAAVFSGNGEGVPEAALRWAPVFFQLAYLAPFYVIARHLCASWRTTWLALVFFSFTNWVGQDYFAPQAGAFLLSLCVLATALRTLSNPPRLLLLRMPWVRRRPAGVGPEPGDLAETRTDGRQPAGVGSQCGLNEVRREPSDQIVALLFITLLAAALAASHQLTPFVLALQLGVLWGVRRLNSWTVPMLAVLMALLWTSWGAVDYWISHLDDVFGSVGDPGSAIQSSVVTEAKASAEHSVVVWLRMLYAGLLGAGALVGIARVVRWRRGIDLTVPALAAAPVALVFLQDYGGEVVLRVFLYATPFIAILLAHAFVPVLRLHRASAVALFAALALATPLFLIAKFGNESFERVTPADVALGECLYESATPGSAIFSLSPHLAWQFTDVVDHSHVSVNEQTFDTPNVATLVRRLPAGEESYVVASRMQSTFVERVLGGPEGWGAEMQGELSADDSFDRLCSNEVGSVYRFSGER</sequence>
<evidence type="ECO:0008006" key="5">
    <source>
        <dbReference type="Google" id="ProtNLM"/>
    </source>
</evidence>
<keyword evidence="2" id="KW-1133">Transmembrane helix</keyword>
<evidence type="ECO:0000256" key="2">
    <source>
        <dbReference type="SAM" id="Phobius"/>
    </source>
</evidence>
<feature type="transmembrane region" description="Helical" evidence="2">
    <location>
        <begin position="54"/>
        <end position="75"/>
    </location>
</feature>
<gene>
    <name evidence="3" type="ORF">ABDK96_11845</name>
</gene>
<feature type="transmembrane region" description="Helical" evidence="2">
    <location>
        <begin position="157"/>
        <end position="175"/>
    </location>
</feature>
<dbReference type="Proteomes" id="UP001484097">
    <property type="component" value="Unassembled WGS sequence"/>
</dbReference>